<evidence type="ECO:0000313" key="6">
    <source>
        <dbReference type="EMBL" id="MCY1007658.1"/>
    </source>
</evidence>
<organism evidence="6 7">
    <name type="scientific">Nannocystis pusilla</name>
    <dbReference type="NCBI Taxonomy" id="889268"/>
    <lineage>
        <taxon>Bacteria</taxon>
        <taxon>Pseudomonadati</taxon>
        <taxon>Myxococcota</taxon>
        <taxon>Polyangia</taxon>
        <taxon>Nannocystales</taxon>
        <taxon>Nannocystaceae</taxon>
        <taxon>Nannocystis</taxon>
    </lineage>
</organism>
<dbReference type="Gene3D" id="1.10.10.10">
    <property type="entry name" value="Winged helix-like DNA-binding domain superfamily/Winged helix DNA-binding domain"/>
    <property type="match status" value="1"/>
</dbReference>
<evidence type="ECO:0000313" key="7">
    <source>
        <dbReference type="Proteomes" id="UP001150924"/>
    </source>
</evidence>
<name>A0A9X3EP56_9BACT</name>
<reference evidence="6" key="1">
    <citation type="submission" date="2022-11" db="EMBL/GenBank/DDBJ databases">
        <title>Minimal conservation of predation-associated metabolite biosynthetic gene clusters underscores biosynthetic potential of Myxococcota including descriptions for ten novel species: Archangium lansinium sp. nov., Myxococcus landrumus sp. nov., Nannocystis bai.</title>
        <authorList>
            <person name="Ahearne A."/>
            <person name="Stevens C."/>
            <person name="Phillips K."/>
        </authorList>
    </citation>
    <scope>NUCLEOTIDE SEQUENCE</scope>
    <source>
        <strain evidence="6">Na p29</strain>
    </source>
</reference>
<dbReference type="Pfam" id="PF00126">
    <property type="entry name" value="HTH_1"/>
    <property type="match status" value="1"/>
</dbReference>
<dbReference type="PROSITE" id="PS50931">
    <property type="entry name" value="HTH_LYSR"/>
    <property type="match status" value="1"/>
</dbReference>
<dbReference type="FunFam" id="1.10.10.10:FF:000001">
    <property type="entry name" value="LysR family transcriptional regulator"/>
    <property type="match status" value="1"/>
</dbReference>
<sequence>MDLLDKMATYVRVIESGSFSAAAKHLKLTSGAVSRQIAALEAELDVTLLARSTRSMAVTADGHRYYEHCLRVLREVAEAQAIGRSRGVEGTVRVSAPVSFGLAALMPHVITLRQKHPFLSVELHLEDRLLDAVLEGLDVLVRAGATIPISGGVVARRLTAFPFVLVAAPTYLERRGEPRSPEALVGHDALSCHVGPGPDVWALGDGEREARVGMTETVVFRCSALQGVRELALAGHGLALLPDWFVADDLRRGALYAVLPGWSTDPIPVSAIYRTAQRETPRVRALVDHLVEAFARPAARRAP</sequence>
<dbReference type="EMBL" id="JAPNKE010000002">
    <property type="protein sequence ID" value="MCY1007658.1"/>
    <property type="molecule type" value="Genomic_DNA"/>
</dbReference>
<dbReference type="GO" id="GO:0003700">
    <property type="term" value="F:DNA-binding transcription factor activity"/>
    <property type="evidence" value="ECO:0007669"/>
    <property type="project" value="InterPro"/>
</dbReference>
<evidence type="ECO:0000259" key="5">
    <source>
        <dbReference type="PROSITE" id="PS50931"/>
    </source>
</evidence>
<keyword evidence="3" id="KW-0238">DNA-binding</keyword>
<dbReference type="CDD" id="cd08422">
    <property type="entry name" value="PBP2_CrgA_like"/>
    <property type="match status" value="1"/>
</dbReference>
<dbReference type="GO" id="GO:0003677">
    <property type="term" value="F:DNA binding"/>
    <property type="evidence" value="ECO:0007669"/>
    <property type="project" value="UniProtKB-KW"/>
</dbReference>
<keyword evidence="2" id="KW-0805">Transcription regulation</keyword>
<comment type="caution">
    <text evidence="6">The sequence shown here is derived from an EMBL/GenBank/DDBJ whole genome shotgun (WGS) entry which is preliminary data.</text>
</comment>
<dbReference type="InterPro" id="IPR058163">
    <property type="entry name" value="LysR-type_TF_proteobact-type"/>
</dbReference>
<dbReference type="InterPro" id="IPR000847">
    <property type="entry name" value="LysR_HTH_N"/>
</dbReference>
<dbReference type="Pfam" id="PF03466">
    <property type="entry name" value="LysR_substrate"/>
    <property type="match status" value="1"/>
</dbReference>
<keyword evidence="7" id="KW-1185">Reference proteome</keyword>
<evidence type="ECO:0000256" key="2">
    <source>
        <dbReference type="ARBA" id="ARBA00023015"/>
    </source>
</evidence>
<feature type="domain" description="HTH lysR-type" evidence="5">
    <location>
        <begin position="1"/>
        <end position="59"/>
    </location>
</feature>
<dbReference type="InterPro" id="IPR005119">
    <property type="entry name" value="LysR_subst-bd"/>
</dbReference>
<comment type="similarity">
    <text evidence="1">Belongs to the LysR transcriptional regulatory family.</text>
</comment>
<dbReference type="InterPro" id="IPR036388">
    <property type="entry name" value="WH-like_DNA-bd_sf"/>
</dbReference>
<dbReference type="PANTHER" id="PTHR30537:SF5">
    <property type="entry name" value="HTH-TYPE TRANSCRIPTIONAL ACTIVATOR TTDR-RELATED"/>
    <property type="match status" value="1"/>
</dbReference>
<keyword evidence="4" id="KW-0804">Transcription</keyword>
<gene>
    <name evidence="6" type="ORF">OV079_19305</name>
</gene>
<dbReference type="AlphaFoldDB" id="A0A9X3EP56"/>
<evidence type="ECO:0000256" key="1">
    <source>
        <dbReference type="ARBA" id="ARBA00009437"/>
    </source>
</evidence>
<evidence type="ECO:0000256" key="3">
    <source>
        <dbReference type="ARBA" id="ARBA00023125"/>
    </source>
</evidence>
<dbReference type="InterPro" id="IPR036390">
    <property type="entry name" value="WH_DNA-bd_sf"/>
</dbReference>
<protein>
    <submittedName>
        <fullName evidence="6">LysR family transcriptional regulator</fullName>
    </submittedName>
</protein>
<dbReference type="SUPFAM" id="SSF46785">
    <property type="entry name" value="Winged helix' DNA-binding domain"/>
    <property type="match status" value="1"/>
</dbReference>
<dbReference type="PANTHER" id="PTHR30537">
    <property type="entry name" value="HTH-TYPE TRANSCRIPTIONAL REGULATOR"/>
    <property type="match status" value="1"/>
</dbReference>
<accession>A0A9X3EP56</accession>
<dbReference type="SUPFAM" id="SSF53850">
    <property type="entry name" value="Periplasmic binding protein-like II"/>
    <property type="match status" value="1"/>
</dbReference>
<dbReference type="Gene3D" id="3.40.190.290">
    <property type="match status" value="1"/>
</dbReference>
<dbReference type="Proteomes" id="UP001150924">
    <property type="component" value="Unassembled WGS sequence"/>
</dbReference>
<proteinExistence type="inferred from homology"/>
<dbReference type="RefSeq" id="WP_267770301.1">
    <property type="nucleotide sequence ID" value="NZ_JAPNKE010000002.1"/>
</dbReference>
<evidence type="ECO:0000256" key="4">
    <source>
        <dbReference type="ARBA" id="ARBA00023163"/>
    </source>
</evidence>